<dbReference type="GO" id="GO:0003723">
    <property type="term" value="F:RNA binding"/>
    <property type="evidence" value="ECO:0007669"/>
    <property type="project" value="InterPro"/>
</dbReference>
<protein>
    <recommendedName>
        <fullName evidence="9">rRNA methyltransferase 1, mitochondrial</fullName>
    </recommendedName>
</protein>
<comment type="caution">
    <text evidence="11">The sequence shown here is derived from an EMBL/GenBank/DDBJ whole genome shotgun (WGS) entry which is preliminary data.</text>
</comment>
<dbReference type="PANTHER" id="PTHR46103:SF1">
    <property type="entry name" value="RRNA METHYLTRANSFERASE 1, MITOCHONDRIAL"/>
    <property type="match status" value="1"/>
</dbReference>
<dbReference type="InterPro" id="IPR029064">
    <property type="entry name" value="Ribosomal_eL30-like_sf"/>
</dbReference>
<dbReference type="InterPro" id="IPR029028">
    <property type="entry name" value="Alpha/beta_knot_MTases"/>
</dbReference>
<keyword evidence="3" id="KW-0698">rRNA processing</keyword>
<sequence length="411" mass="45369">MTSSIERGVRKAAHALKRAEQRRIKEGTLGFWEADDKEKVTQAREHVKKRQQEMGEQKSRLEWLSEDSTSGQLQVDEHLRRLKAKNAARSRGMLVDAPTAIPYTEATSEFLYGTFAVLAALQAKRRALHKLYLWCGEDGKLNEDDKDITRVVRLAKLAQVPLLRVAGNWDKMLDRMSDRRPHNGVVLEAGPIPKVLAKGLTKLKSINSHVEVELSSTNKTEATGSHKLPVQVRRKRYPFLLWLDKVTDTGNMGAILRSAYYFGVDAIIVPRHGTAPLSAVTVKSSAGAAEHVEILTIDNEIQFMQQSQQNGWKFFATGIQPQHSPTSIPAESPDSSADLSIEFALASHPCVLLLGNEGTGLRPFLQKQADQTVSIQGARDKGLIDSLNVSVAAAILTNRFLVNHISSGSTA</sequence>
<evidence type="ECO:0000256" key="6">
    <source>
        <dbReference type="ARBA" id="ARBA00022691"/>
    </source>
</evidence>
<dbReference type="InterPro" id="IPR029026">
    <property type="entry name" value="tRNA_m1G_MTases_N"/>
</dbReference>
<dbReference type="Pfam" id="PF00588">
    <property type="entry name" value="SpoU_methylase"/>
    <property type="match status" value="1"/>
</dbReference>
<dbReference type="InterPro" id="IPR001537">
    <property type="entry name" value="SpoU_MeTrfase"/>
</dbReference>
<dbReference type="CDD" id="cd18105">
    <property type="entry name" value="SpoU-like_MRM1"/>
    <property type="match status" value="1"/>
</dbReference>
<evidence type="ECO:0000313" key="12">
    <source>
        <dbReference type="Proteomes" id="UP001309876"/>
    </source>
</evidence>
<reference evidence="11 12" key="1">
    <citation type="submission" date="2023-08" db="EMBL/GenBank/DDBJ databases">
        <title>Black Yeasts Isolated from many extreme environments.</title>
        <authorList>
            <person name="Coleine C."/>
            <person name="Stajich J.E."/>
            <person name="Selbmann L."/>
        </authorList>
    </citation>
    <scope>NUCLEOTIDE SEQUENCE [LARGE SCALE GENOMIC DNA]</scope>
    <source>
        <strain evidence="11 12">CCFEE 5910</strain>
    </source>
</reference>
<evidence type="ECO:0000256" key="4">
    <source>
        <dbReference type="ARBA" id="ARBA00022603"/>
    </source>
</evidence>
<dbReference type="EMBL" id="JAVRRJ010000008">
    <property type="protein sequence ID" value="KAK5082151.1"/>
    <property type="molecule type" value="Genomic_DNA"/>
</dbReference>
<dbReference type="Proteomes" id="UP001309876">
    <property type="component" value="Unassembled WGS sequence"/>
</dbReference>
<evidence type="ECO:0000256" key="1">
    <source>
        <dbReference type="ARBA" id="ARBA00004173"/>
    </source>
</evidence>
<dbReference type="PANTHER" id="PTHR46103">
    <property type="entry name" value="RRNA METHYLTRANSFERASE 1, MITOCHONDRIAL"/>
    <property type="match status" value="1"/>
</dbReference>
<organism evidence="11 12">
    <name type="scientific">Lithohypha guttulata</name>
    <dbReference type="NCBI Taxonomy" id="1690604"/>
    <lineage>
        <taxon>Eukaryota</taxon>
        <taxon>Fungi</taxon>
        <taxon>Dikarya</taxon>
        <taxon>Ascomycota</taxon>
        <taxon>Pezizomycotina</taxon>
        <taxon>Eurotiomycetes</taxon>
        <taxon>Chaetothyriomycetidae</taxon>
        <taxon>Chaetothyriales</taxon>
        <taxon>Trichomeriaceae</taxon>
        <taxon>Lithohypha</taxon>
    </lineage>
</organism>
<gene>
    <name evidence="11" type="ORF">LTR05_007294</name>
</gene>
<dbReference type="GO" id="GO:0016435">
    <property type="term" value="F:rRNA (guanine) methyltransferase activity"/>
    <property type="evidence" value="ECO:0007669"/>
    <property type="project" value="TreeGrafter"/>
</dbReference>
<dbReference type="InterPro" id="IPR047261">
    <property type="entry name" value="MRM1_MeTrfase_dom"/>
</dbReference>
<dbReference type="SUPFAM" id="SSF55315">
    <property type="entry name" value="L30e-like"/>
    <property type="match status" value="1"/>
</dbReference>
<dbReference type="Gene3D" id="3.40.1280.10">
    <property type="match status" value="1"/>
</dbReference>
<evidence type="ECO:0000256" key="7">
    <source>
        <dbReference type="ARBA" id="ARBA00022946"/>
    </source>
</evidence>
<evidence type="ECO:0000256" key="5">
    <source>
        <dbReference type="ARBA" id="ARBA00022679"/>
    </source>
</evidence>
<dbReference type="InterPro" id="IPR047182">
    <property type="entry name" value="MRM1"/>
</dbReference>
<evidence type="ECO:0000256" key="8">
    <source>
        <dbReference type="ARBA" id="ARBA00023128"/>
    </source>
</evidence>
<keyword evidence="6" id="KW-0949">S-adenosyl-L-methionine</keyword>
<name>A0AAN7YDL9_9EURO</name>
<feature type="domain" description="RNA 2-O ribose methyltransferase substrate binding" evidence="10">
    <location>
        <begin position="110"/>
        <end position="195"/>
    </location>
</feature>
<dbReference type="Pfam" id="PF08032">
    <property type="entry name" value="SpoU_sub_bind"/>
    <property type="match status" value="1"/>
</dbReference>
<keyword evidence="12" id="KW-1185">Reference proteome</keyword>
<accession>A0AAN7YDL9</accession>
<evidence type="ECO:0000256" key="3">
    <source>
        <dbReference type="ARBA" id="ARBA00022552"/>
    </source>
</evidence>
<comment type="similarity">
    <text evidence="2">Belongs to the class IV-like SAM-binding methyltransferase superfamily. RNA methyltransferase TrmH family.</text>
</comment>
<evidence type="ECO:0000256" key="9">
    <source>
        <dbReference type="ARBA" id="ARBA00034881"/>
    </source>
</evidence>
<proteinExistence type="inferred from homology"/>
<keyword evidence="8" id="KW-0496">Mitochondrion</keyword>
<comment type="subcellular location">
    <subcellularLocation>
        <location evidence="1">Mitochondrion</location>
    </subcellularLocation>
</comment>
<keyword evidence="5" id="KW-0808">Transferase</keyword>
<evidence type="ECO:0000259" key="10">
    <source>
        <dbReference type="SMART" id="SM00967"/>
    </source>
</evidence>
<dbReference type="InterPro" id="IPR013123">
    <property type="entry name" value="SpoU_subst-bd"/>
</dbReference>
<dbReference type="Gene3D" id="3.30.1330.30">
    <property type="match status" value="1"/>
</dbReference>
<dbReference type="SUPFAM" id="SSF75217">
    <property type="entry name" value="alpha/beta knot"/>
    <property type="match status" value="1"/>
</dbReference>
<evidence type="ECO:0000313" key="11">
    <source>
        <dbReference type="EMBL" id="KAK5082151.1"/>
    </source>
</evidence>
<keyword evidence="4" id="KW-0489">Methyltransferase</keyword>
<evidence type="ECO:0000256" key="2">
    <source>
        <dbReference type="ARBA" id="ARBA00007228"/>
    </source>
</evidence>
<dbReference type="AlphaFoldDB" id="A0AAN7YDL9"/>
<keyword evidence="7" id="KW-0809">Transit peptide</keyword>
<dbReference type="GO" id="GO:0005739">
    <property type="term" value="C:mitochondrion"/>
    <property type="evidence" value="ECO:0007669"/>
    <property type="project" value="UniProtKB-SubCell"/>
</dbReference>
<dbReference type="SMART" id="SM00967">
    <property type="entry name" value="SpoU_sub_bind"/>
    <property type="match status" value="1"/>
</dbReference>